<feature type="compositionally biased region" description="Basic residues" evidence="1">
    <location>
        <begin position="57"/>
        <end position="73"/>
    </location>
</feature>
<keyword evidence="2" id="KW-1185">Reference proteome</keyword>
<reference evidence="3" key="1">
    <citation type="submission" date="2017-02" db="UniProtKB">
        <authorList>
            <consortium name="WormBaseParasite"/>
        </authorList>
    </citation>
    <scope>IDENTIFICATION</scope>
</reference>
<feature type="compositionally biased region" description="Gly residues" evidence="1">
    <location>
        <begin position="79"/>
        <end position="90"/>
    </location>
</feature>
<proteinExistence type="predicted"/>
<evidence type="ECO:0000313" key="2">
    <source>
        <dbReference type="Proteomes" id="UP000038045"/>
    </source>
</evidence>
<feature type="compositionally biased region" description="Basic and acidic residues" evidence="1">
    <location>
        <begin position="33"/>
        <end position="45"/>
    </location>
</feature>
<protein>
    <submittedName>
        <fullName evidence="3">LigA</fullName>
    </submittedName>
</protein>
<organism evidence="2 3">
    <name type="scientific">Parastrongyloides trichosuri</name>
    <name type="common">Possum-specific nematode worm</name>
    <dbReference type="NCBI Taxonomy" id="131310"/>
    <lineage>
        <taxon>Eukaryota</taxon>
        <taxon>Metazoa</taxon>
        <taxon>Ecdysozoa</taxon>
        <taxon>Nematoda</taxon>
        <taxon>Chromadorea</taxon>
        <taxon>Rhabditida</taxon>
        <taxon>Tylenchina</taxon>
        <taxon>Panagrolaimomorpha</taxon>
        <taxon>Strongyloidoidea</taxon>
        <taxon>Strongyloididae</taxon>
        <taxon>Parastrongyloides</taxon>
    </lineage>
</organism>
<feature type="compositionally biased region" description="Low complexity" evidence="1">
    <location>
        <begin position="189"/>
        <end position="211"/>
    </location>
</feature>
<feature type="compositionally biased region" description="Basic residues" evidence="1">
    <location>
        <begin position="125"/>
        <end position="137"/>
    </location>
</feature>
<dbReference type="AlphaFoldDB" id="A0A0N4ZA80"/>
<evidence type="ECO:0000313" key="3">
    <source>
        <dbReference type="WBParaSite" id="PTRK_0000428700.1"/>
    </source>
</evidence>
<sequence length="351" mass="37714">MPDAASLAHASGLSRRAWIMILTGAVISGSGDRPPDLRPDHRRPEPGVWPDSALRRGLGRQARRGQGGGRRRPSLSGRSGRGGIGGGRGGADARLRRPGRPVDGGRDLCGGAGRGRTCRAGRQAQHGHGHRQRRRLLRPVSGGPGGARDAGRPRLAPDPVRPRRSGRPDHPPGAGRGGQAARRRRPRRPAAQGRAQGGPDQSQLWPAQPRLLRLRLPRRFRGHPPARLPARHGLVRRRRRGLSGPDRPVQHRWLVAVGRLGLQRVKEGSADPALRSARRGHRRLPAGPAVSGQRPDLRRDLRLPVAGHRAPDQWSGGADLRRASPVGPGRHRLPQPSGRGVSGRLAGGRGL</sequence>
<dbReference type="WBParaSite" id="PTRK_0000428700.1">
    <property type="protein sequence ID" value="PTRK_0000428700.1"/>
    <property type="gene ID" value="PTRK_0000428700"/>
</dbReference>
<evidence type="ECO:0000256" key="1">
    <source>
        <dbReference type="SAM" id="MobiDB-lite"/>
    </source>
</evidence>
<dbReference type="Proteomes" id="UP000038045">
    <property type="component" value="Unplaced"/>
</dbReference>
<feature type="region of interest" description="Disordered" evidence="1">
    <location>
        <begin position="268"/>
        <end position="351"/>
    </location>
</feature>
<name>A0A0N4ZA80_PARTI</name>
<feature type="compositionally biased region" description="Basic residues" evidence="1">
    <location>
        <begin position="212"/>
        <end position="241"/>
    </location>
</feature>
<accession>A0A0N4ZA80</accession>
<feature type="region of interest" description="Disordered" evidence="1">
    <location>
        <begin position="28"/>
        <end position="245"/>
    </location>
</feature>